<dbReference type="PROSITE" id="PS00409">
    <property type="entry name" value="PROKAR_NTER_METHYL"/>
    <property type="match status" value="1"/>
</dbReference>
<evidence type="ECO:0000256" key="1">
    <source>
        <dbReference type="ARBA" id="ARBA00004377"/>
    </source>
</evidence>
<dbReference type="GO" id="GO:0015627">
    <property type="term" value="C:type II protein secretion system complex"/>
    <property type="evidence" value="ECO:0007669"/>
    <property type="project" value="InterPro"/>
</dbReference>
<evidence type="ECO:0000256" key="4">
    <source>
        <dbReference type="ARBA" id="ARBA00022475"/>
    </source>
</evidence>
<evidence type="ECO:0000259" key="11">
    <source>
        <dbReference type="Pfam" id="PF08334"/>
    </source>
</evidence>
<keyword evidence="7 10" id="KW-0812">Transmembrane</keyword>
<feature type="domain" description="Type II secretion system protein GspG C-terminal" evidence="11">
    <location>
        <begin position="38"/>
        <end position="145"/>
    </location>
</feature>
<dbReference type="InterPro" id="IPR000983">
    <property type="entry name" value="Bac_GSPG_pilin"/>
</dbReference>
<dbReference type="GO" id="GO:0015628">
    <property type="term" value="P:protein secretion by the type II secretion system"/>
    <property type="evidence" value="ECO:0007669"/>
    <property type="project" value="InterPro"/>
</dbReference>
<dbReference type="InterPro" id="IPR010054">
    <property type="entry name" value="Type2_sec_GspG"/>
</dbReference>
<dbReference type="AlphaFoldDB" id="A0A2W5KML2"/>
<dbReference type="InterPro" id="IPR045584">
    <property type="entry name" value="Pilin-like"/>
</dbReference>
<keyword evidence="8 10" id="KW-1133">Transmembrane helix</keyword>
<dbReference type="InterPro" id="IPR013545">
    <property type="entry name" value="T2SS_protein-GspG_C"/>
</dbReference>
<comment type="caution">
    <text evidence="12">The sequence shown here is derived from an EMBL/GenBank/DDBJ whole genome shotgun (WGS) entry which is preliminary data.</text>
</comment>
<accession>A0A2W5KML2</accession>
<dbReference type="PRINTS" id="PR00813">
    <property type="entry name" value="BCTERIALGSPG"/>
</dbReference>
<evidence type="ECO:0000256" key="6">
    <source>
        <dbReference type="ARBA" id="ARBA00022519"/>
    </source>
</evidence>
<sequence>MRLPPFRSLRHARGFTLLEIIVVVVIIGILAAIVVPQFMDRPGEARITRARQDIQGIVTALNLYKLDNFAYPSAAQGLQALVTRPSGQPEAPNWKGPYLNQMPKDPWGRPYQYQMPGQRGAVDVYSFGADGRAGGEGEAADVGNWES</sequence>
<keyword evidence="4" id="KW-1003">Cell membrane</keyword>
<name>A0A2W5KML2_9GAMM</name>
<reference evidence="12 13" key="1">
    <citation type="submission" date="2017-08" db="EMBL/GenBank/DDBJ databases">
        <title>Infants hospitalized years apart are colonized by the same room-sourced microbial strains.</title>
        <authorList>
            <person name="Brooks B."/>
            <person name="Olm M.R."/>
            <person name="Firek B.A."/>
            <person name="Baker R."/>
            <person name="Thomas B.C."/>
            <person name="Morowitz M.J."/>
            <person name="Banfield J.F."/>
        </authorList>
    </citation>
    <scope>NUCLEOTIDE SEQUENCE [LARGE SCALE GENOMIC DNA]</scope>
    <source>
        <strain evidence="12">S2_005_003_R2_42</strain>
    </source>
</reference>
<comment type="subcellular location">
    <subcellularLocation>
        <location evidence="1">Cell inner membrane</location>
        <topology evidence="1">Single-pass membrane protein</topology>
    </subcellularLocation>
</comment>
<evidence type="ECO:0000256" key="9">
    <source>
        <dbReference type="ARBA" id="ARBA00023136"/>
    </source>
</evidence>
<gene>
    <name evidence="12" type="primary">gspG</name>
    <name evidence="12" type="ORF">DI564_03050</name>
</gene>
<dbReference type="PANTHER" id="PTHR30093:SF44">
    <property type="entry name" value="TYPE II SECRETION SYSTEM CORE PROTEIN G"/>
    <property type="match status" value="1"/>
</dbReference>
<evidence type="ECO:0000256" key="5">
    <source>
        <dbReference type="ARBA" id="ARBA00022481"/>
    </source>
</evidence>
<dbReference type="NCBIfam" id="TIGR01710">
    <property type="entry name" value="typeII_sec_gspG"/>
    <property type="match status" value="1"/>
</dbReference>
<proteinExistence type="inferred from homology"/>
<evidence type="ECO:0000256" key="7">
    <source>
        <dbReference type="ARBA" id="ARBA00022692"/>
    </source>
</evidence>
<dbReference type="PANTHER" id="PTHR30093">
    <property type="entry name" value="GENERAL SECRETION PATHWAY PROTEIN G"/>
    <property type="match status" value="1"/>
</dbReference>
<comment type="similarity">
    <text evidence="2">Belongs to the GSP G family.</text>
</comment>
<dbReference type="InterPro" id="IPR012902">
    <property type="entry name" value="N_methyl_site"/>
</dbReference>
<evidence type="ECO:0000256" key="8">
    <source>
        <dbReference type="ARBA" id="ARBA00022989"/>
    </source>
</evidence>
<dbReference type="Pfam" id="PF08334">
    <property type="entry name" value="T2SSG"/>
    <property type="match status" value="1"/>
</dbReference>
<keyword evidence="9 10" id="KW-0472">Membrane</keyword>
<evidence type="ECO:0000256" key="10">
    <source>
        <dbReference type="SAM" id="Phobius"/>
    </source>
</evidence>
<dbReference type="Gene3D" id="3.30.700.10">
    <property type="entry name" value="Glycoprotein, Type 4 Pilin"/>
    <property type="match status" value="1"/>
</dbReference>
<keyword evidence="5" id="KW-0488">Methylation</keyword>
<dbReference type="Proteomes" id="UP000249046">
    <property type="component" value="Unassembled WGS sequence"/>
</dbReference>
<evidence type="ECO:0000256" key="3">
    <source>
        <dbReference type="ARBA" id="ARBA00020042"/>
    </source>
</evidence>
<evidence type="ECO:0000313" key="12">
    <source>
        <dbReference type="EMBL" id="PZQ18306.1"/>
    </source>
</evidence>
<organism evidence="12 13">
    <name type="scientific">Rhodanobacter denitrificans</name>
    <dbReference type="NCBI Taxonomy" id="666685"/>
    <lineage>
        <taxon>Bacteria</taxon>
        <taxon>Pseudomonadati</taxon>
        <taxon>Pseudomonadota</taxon>
        <taxon>Gammaproteobacteria</taxon>
        <taxon>Lysobacterales</taxon>
        <taxon>Rhodanobacteraceae</taxon>
        <taxon>Rhodanobacter</taxon>
    </lineage>
</organism>
<dbReference type="Pfam" id="PF07963">
    <property type="entry name" value="N_methyl"/>
    <property type="match status" value="1"/>
</dbReference>
<dbReference type="NCBIfam" id="TIGR02532">
    <property type="entry name" value="IV_pilin_GFxxxE"/>
    <property type="match status" value="1"/>
</dbReference>
<keyword evidence="6" id="KW-0997">Cell inner membrane</keyword>
<feature type="transmembrane region" description="Helical" evidence="10">
    <location>
        <begin position="20"/>
        <end position="39"/>
    </location>
</feature>
<protein>
    <recommendedName>
        <fullName evidence="3">Type II secretion system core protein G</fullName>
    </recommendedName>
</protein>
<evidence type="ECO:0000313" key="13">
    <source>
        <dbReference type="Proteomes" id="UP000249046"/>
    </source>
</evidence>
<dbReference type="GO" id="GO:0005886">
    <property type="term" value="C:plasma membrane"/>
    <property type="evidence" value="ECO:0007669"/>
    <property type="project" value="UniProtKB-SubCell"/>
</dbReference>
<evidence type="ECO:0000256" key="2">
    <source>
        <dbReference type="ARBA" id="ARBA00009984"/>
    </source>
</evidence>
<dbReference type="SUPFAM" id="SSF54523">
    <property type="entry name" value="Pili subunits"/>
    <property type="match status" value="1"/>
</dbReference>
<dbReference type="EMBL" id="QFPO01000003">
    <property type="protein sequence ID" value="PZQ18306.1"/>
    <property type="molecule type" value="Genomic_DNA"/>
</dbReference>